<feature type="domain" description="DUF5667" evidence="1">
    <location>
        <begin position="80"/>
        <end position="192"/>
    </location>
</feature>
<evidence type="ECO:0000313" key="2">
    <source>
        <dbReference type="EMBL" id="PIP61209.1"/>
    </source>
</evidence>
<dbReference type="AlphaFoldDB" id="A0A2H0BUL5"/>
<dbReference type="InterPro" id="IPR043725">
    <property type="entry name" value="DUF5667"/>
</dbReference>
<dbReference type="Proteomes" id="UP000231246">
    <property type="component" value="Unassembled WGS sequence"/>
</dbReference>
<comment type="caution">
    <text evidence="2">The sequence shown here is derived from an EMBL/GenBank/DDBJ whole genome shotgun (WGS) entry which is preliminary data.</text>
</comment>
<sequence>MKQSVIGFILILALFSPLFFNNSVSTTTAEELPNSMLATTEADRLDVLQASMQAQPIDNPGIMVMEEIQDKTVYNLPYPGILPDHALYPLKLFRDKLLNLFIQDPQRKIEFNLLMADKRLNMGVFLIEKGKYELAAKTVAEAQGFFNNGIDIINDLQKEDKDSVSNNTIDTYKKSANKHQEVLIIMKNNAPENLQKGYEESVQRAEEVNQRILEIESRQ</sequence>
<organism evidence="2 3">
    <name type="scientific">Candidatus Roizmanbacteria bacterium CG22_combo_CG10-13_8_21_14_all_38_20</name>
    <dbReference type="NCBI Taxonomy" id="1974862"/>
    <lineage>
        <taxon>Bacteria</taxon>
        <taxon>Candidatus Roizmaniibacteriota</taxon>
    </lineage>
</organism>
<dbReference type="EMBL" id="PCTA01000033">
    <property type="protein sequence ID" value="PIP61209.1"/>
    <property type="molecule type" value="Genomic_DNA"/>
</dbReference>
<accession>A0A2H0BUL5</accession>
<proteinExistence type="predicted"/>
<reference evidence="2 3" key="1">
    <citation type="submission" date="2017-09" db="EMBL/GenBank/DDBJ databases">
        <title>Depth-based differentiation of microbial function through sediment-hosted aquifers and enrichment of novel symbionts in the deep terrestrial subsurface.</title>
        <authorList>
            <person name="Probst A.J."/>
            <person name="Ladd B."/>
            <person name="Jarett J.K."/>
            <person name="Geller-Mcgrath D.E."/>
            <person name="Sieber C.M."/>
            <person name="Emerson J.B."/>
            <person name="Anantharaman K."/>
            <person name="Thomas B.C."/>
            <person name="Malmstrom R."/>
            <person name="Stieglmeier M."/>
            <person name="Klingl A."/>
            <person name="Woyke T."/>
            <person name="Ryan C.M."/>
            <person name="Banfield J.F."/>
        </authorList>
    </citation>
    <scope>NUCLEOTIDE SEQUENCE [LARGE SCALE GENOMIC DNA]</scope>
    <source>
        <strain evidence="2">CG22_combo_CG10-13_8_21_14_all_38_20</strain>
    </source>
</reference>
<gene>
    <name evidence="2" type="ORF">COW99_05480</name>
</gene>
<evidence type="ECO:0000259" key="1">
    <source>
        <dbReference type="Pfam" id="PF18915"/>
    </source>
</evidence>
<dbReference type="Pfam" id="PF18915">
    <property type="entry name" value="DUF5667"/>
    <property type="match status" value="1"/>
</dbReference>
<name>A0A2H0BUL5_9BACT</name>
<protein>
    <recommendedName>
        <fullName evidence="1">DUF5667 domain-containing protein</fullName>
    </recommendedName>
</protein>
<evidence type="ECO:0000313" key="3">
    <source>
        <dbReference type="Proteomes" id="UP000231246"/>
    </source>
</evidence>